<dbReference type="EMBL" id="CAJVPT010019993">
    <property type="protein sequence ID" value="CAG8645112.1"/>
    <property type="molecule type" value="Genomic_DNA"/>
</dbReference>
<feature type="non-terminal residue" evidence="1">
    <location>
        <position position="1"/>
    </location>
</feature>
<evidence type="ECO:0000313" key="1">
    <source>
        <dbReference type="EMBL" id="CAG8645112.1"/>
    </source>
</evidence>
<protein>
    <submittedName>
        <fullName evidence="1">12270_t:CDS:1</fullName>
    </submittedName>
</protein>
<sequence>EQLQAIQFHIPYAFFYIISINNSNNMFSHLCMKYIFFLLAITTIVAGMPLEETRNFPLEETQNLSLSRRDLNMFCPDPHFPKWISSNCRSMDVVANTCEAPDSSSNKIFYKLCPLDYYCIDFIRPHDPTPFAACVSKSKIDAWNNHHARGKFCAPSGGFKTSKRILTFGMTTYDAKKQTTKVNMMDVTVNNKDLGTIHLVTAVAAALSPDELTVL</sequence>
<evidence type="ECO:0000313" key="2">
    <source>
        <dbReference type="Proteomes" id="UP000789525"/>
    </source>
</evidence>
<keyword evidence="2" id="KW-1185">Reference proteome</keyword>
<proteinExistence type="predicted"/>
<organism evidence="1 2">
    <name type="scientific">Acaulospora colombiana</name>
    <dbReference type="NCBI Taxonomy" id="27376"/>
    <lineage>
        <taxon>Eukaryota</taxon>
        <taxon>Fungi</taxon>
        <taxon>Fungi incertae sedis</taxon>
        <taxon>Mucoromycota</taxon>
        <taxon>Glomeromycotina</taxon>
        <taxon>Glomeromycetes</taxon>
        <taxon>Diversisporales</taxon>
        <taxon>Acaulosporaceae</taxon>
        <taxon>Acaulospora</taxon>
    </lineage>
</organism>
<comment type="caution">
    <text evidence="1">The sequence shown here is derived from an EMBL/GenBank/DDBJ whole genome shotgun (WGS) entry which is preliminary data.</text>
</comment>
<dbReference type="Proteomes" id="UP000789525">
    <property type="component" value="Unassembled WGS sequence"/>
</dbReference>
<gene>
    <name evidence="1" type="ORF">ACOLOM_LOCUS8069</name>
</gene>
<accession>A0ACA9NE75</accession>
<name>A0ACA9NE75_9GLOM</name>
<reference evidence="1" key="1">
    <citation type="submission" date="2021-06" db="EMBL/GenBank/DDBJ databases">
        <authorList>
            <person name="Kallberg Y."/>
            <person name="Tangrot J."/>
            <person name="Rosling A."/>
        </authorList>
    </citation>
    <scope>NUCLEOTIDE SEQUENCE</scope>
    <source>
        <strain evidence="1">CL356</strain>
    </source>
</reference>